<proteinExistence type="predicted"/>
<name>A0AAE3VXS8_9ACTN</name>
<keyword evidence="3" id="KW-1185">Reference proteome</keyword>
<evidence type="ECO:0000256" key="1">
    <source>
        <dbReference type="SAM" id="MobiDB-lite"/>
    </source>
</evidence>
<dbReference type="Pfam" id="PF05331">
    <property type="entry name" value="DUF742"/>
    <property type="match status" value="1"/>
</dbReference>
<dbReference type="EMBL" id="JAUSUZ010000001">
    <property type="protein sequence ID" value="MDQ0365709.1"/>
    <property type="molecule type" value="Genomic_DNA"/>
</dbReference>
<gene>
    <name evidence="2" type="ORF">J2S42_002378</name>
</gene>
<dbReference type="RefSeq" id="WP_307238489.1">
    <property type="nucleotide sequence ID" value="NZ_JAUSUZ010000001.1"/>
</dbReference>
<dbReference type="PANTHER" id="PTHR36221">
    <property type="entry name" value="DUF742 DOMAIN-CONTAINING PROTEIN"/>
    <property type="match status" value="1"/>
</dbReference>
<dbReference type="Proteomes" id="UP001240236">
    <property type="component" value="Unassembled WGS sequence"/>
</dbReference>
<comment type="caution">
    <text evidence="2">The sequence shown here is derived from an EMBL/GenBank/DDBJ whole genome shotgun (WGS) entry which is preliminary data.</text>
</comment>
<dbReference type="AlphaFoldDB" id="A0AAE3VXS8"/>
<evidence type="ECO:0008006" key="4">
    <source>
        <dbReference type="Google" id="ProtNLM"/>
    </source>
</evidence>
<dbReference type="InterPro" id="IPR007995">
    <property type="entry name" value="DUF742"/>
</dbReference>
<protein>
    <recommendedName>
        <fullName evidence="4">DUF742 domain-containing protein</fullName>
    </recommendedName>
</protein>
<feature type="compositionally biased region" description="Basic and acidic residues" evidence="1">
    <location>
        <begin position="22"/>
        <end position="36"/>
    </location>
</feature>
<evidence type="ECO:0000313" key="2">
    <source>
        <dbReference type="EMBL" id="MDQ0365709.1"/>
    </source>
</evidence>
<evidence type="ECO:0000313" key="3">
    <source>
        <dbReference type="Proteomes" id="UP001240236"/>
    </source>
</evidence>
<organism evidence="2 3">
    <name type="scientific">Catenuloplanes indicus</name>
    <dbReference type="NCBI Taxonomy" id="137267"/>
    <lineage>
        <taxon>Bacteria</taxon>
        <taxon>Bacillati</taxon>
        <taxon>Actinomycetota</taxon>
        <taxon>Actinomycetes</taxon>
        <taxon>Micromonosporales</taxon>
        <taxon>Micromonosporaceae</taxon>
        <taxon>Catenuloplanes</taxon>
    </lineage>
</organism>
<dbReference type="PANTHER" id="PTHR36221:SF1">
    <property type="entry name" value="DUF742 DOMAIN-CONTAINING PROTEIN"/>
    <property type="match status" value="1"/>
</dbReference>
<sequence>MSTDPESGLRMPDPRMFPKWQPETRPDRERTDEHVGGHRAPSGSSSEGEDPVVRPFLVTGGRTRPLADNIRIETLFFAQPAALSAPLRFEAERIVQLCQAPMSLADLAAALRTPLGVTRVLVGDLIAEKYLQVSEQTNELSIELIERIRDRVRAL</sequence>
<accession>A0AAE3VXS8</accession>
<reference evidence="2 3" key="1">
    <citation type="submission" date="2023-07" db="EMBL/GenBank/DDBJ databases">
        <title>Sequencing the genomes of 1000 actinobacteria strains.</title>
        <authorList>
            <person name="Klenk H.-P."/>
        </authorList>
    </citation>
    <scope>NUCLEOTIDE SEQUENCE [LARGE SCALE GENOMIC DNA]</scope>
    <source>
        <strain evidence="2 3">DSM 44709</strain>
    </source>
</reference>
<feature type="region of interest" description="Disordered" evidence="1">
    <location>
        <begin position="1"/>
        <end position="55"/>
    </location>
</feature>